<dbReference type="SMR" id="A2E2A2"/>
<reference evidence="1" key="1">
    <citation type="submission" date="2006-10" db="EMBL/GenBank/DDBJ databases">
        <authorList>
            <person name="Amadeo P."/>
            <person name="Zhao Q."/>
            <person name="Wortman J."/>
            <person name="Fraser-Liggett C."/>
            <person name="Carlton J."/>
        </authorList>
    </citation>
    <scope>NUCLEOTIDE SEQUENCE</scope>
    <source>
        <strain evidence="1">G3</strain>
    </source>
</reference>
<dbReference type="InterPro" id="IPR002554">
    <property type="entry name" value="PP2A_B56"/>
</dbReference>
<dbReference type="eggNOG" id="KOG2085">
    <property type="taxonomic scope" value="Eukaryota"/>
</dbReference>
<accession>A2E2A2</accession>
<dbReference type="VEuPathDB" id="TrichDB:TVAGG3_0964920"/>
<dbReference type="GO" id="GO:0007165">
    <property type="term" value="P:signal transduction"/>
    <property type="evidence" value="ECO:0007669"/>
    <property type="project" value="InterPro"/>
</dbReference>
<evidence type="ECO:0000313" key="2">
    <source>
        <dbReference type="Proteomes" id="UP000001542"/>
    </source>
</evidence>
<organism evidence="1 2">
    <name type="scientific">Trichomonas vaginalis (strain ATCC PRA-98 / G3)</name>
    <dbReference type="NCBI Taxonomy" id="412133"/>
    <lineage>
        <taxon>Eukaryota</taxon>
        <taxon>Metamonada</taxon>
        <taxon>Parabasalia</taxon>
        <taxon>Trichomonadida</taxon>
        <taxon>Trichomonadidae</taxon>
        <taxon>Trichomonas</taxon>
    </lineage>
</organism>
<dbReference type="OrthoDB" id="10264446at2759"/>
<reference evidence="1" key="2">
    <citation type="journal article" date="2007" name="Science">
        <title>Draft genome sequence of the sexually transmitted pathogen Trichomonas vaginalis.</title>
        <authorList>
            <person name="Carlton J.M."/>
            <person name="Hirt R.P."/>
            <person name="Silva J.C."/>
            <person name="Delcher A.L."/>
            <person name="Schatz M."/>
            <person name="Zhao Q."/>
            <person name="Wortman J.R."/>
            <person name="Bidwell S.L."/>
            <person name="Alsmark U.C.M."/>
            <person name="Besteiro S."/>
            <person name="Sicheritz-Ponten T."/>
            <person name="Noel C.J."/>
            <person name="Dacks J.B."/>
            <person name="Foster P.G."/>
            <person name="Simillion C."/>
            <person name="Van de Peer Y."/>
            <person name="Miranda-Saavedra D."/>
            <person name="Barton G.J."/>
            <person name="Westrop G.D."/>
            <person name="Mueller S."/>
            <person name="Dessi D."/>
            <person name="Fiori P.L."/>
            <person name="Ren Q."/>
            <person name="Paulsen I."/>
            <person name="Zhang H."/>
            <person name="Bastida-Corcuera F.D."/>
            <person name="Simoes-Barbosa A."/>
            <person name="Brown M.T."/>
            <person name="Hayes R.D."/>
            <person name="Mukherjee M."/>
            <person name="Okumura C.Y."/>
            <person name="Schneider R."/>
            <person name="Smith A.J."/>
            <person name="Vanacova S."/>
            <person name="Villalvazo M."/>
            <person name="Haas B.J."/>
            <person name="Pertea M."/>
            <person name="Feldblyum T.V."/>
            <person name="Utterback T.R."/>
            <person name="Shu C.L."/>
            <person name="Osoegawa K."/>
            <person name="de Jong P.J."/>
            <person name="Hrdy I."/>
            <person name="Horvathova L."/>
            <person name="Zubacova Z."/>
            <person name="Dolezal P."/>
            <person name="Malik S.B."/>
            <person name="Logsdon J.M. Jr."/>
            <person name="Henze K."/>
            <person name="Gupta A."/>
            <person name="Wang C.C."/>
            <person name="Dunne R.L."/>
            <person name="Upcroft J.A."/>
            <person name="Upcroft P."/>
            <person name="White O."/>
            <person name="Salzberg S.L."/>
            <person name="Tang P."/>
            <person name="Chiu C.-H."/>
            <person name="Lee Y.-S."/>
            <person name="Embley T.M."/>
            <person name="Coombs G.H."/>
            <person name="Mottram J.C."/>
            <person name="Tachezy J."/>
            <person name="Fraser-Liggett C.M."/>
            <person name="Johnson P.J."/>
        </authorList>
    </citation>
    <scope>NUCLEOTIDE SEQUENCE [LARGE SCALE GENOMIC DNA]</scope>
    <source>
        <strain evidence="1">G3</strain>
    </source>
</reference>
<dbReference type="PANTHER" id="PTHR10257:SF3">
    <property type="entry name" value="SERINE_THREONINE-PROTEIN PHOSPHATASE 2A 56 KDA REGULATORY SUBUNIT GAMMA ISOFORM"/>
    <property type="match status" value="1"/>
</dbReference>
<dbReference type="AlphaFoldDB" id="A2E2A2"/>
<dbReference type="GO" id="GO:0000159">
    <property type="term" value="C:protein phosphatase type 2A complex"/>
    <property type="evidence" value="ECO:0007669"/>
    <property type="project" value="InterPro"/>
</dbReference>
<proteinExistence type="predicted"/>
<dbReference type="VEuPathDB" id="TrichDB:TVAG_097720"/>
<dbReference type="Proteomes" id="UP000001542">
    <property type="component" value="Unassembled WGS sequence"/>
</dbReference>
<dbReference type="Gene3D" id="1.25.10.10">
    <property type="entry name" value="Leucine-rich Repeat Variant"/>
    <property type="match status" value="1"/>
</dbReference>
<dbReference type="GO" id="GO:0051177">
    <property type="term" value="P:meiotic sister chromatid cohesion"/>
    <property type="evidence" value="ECO:0000318"/>
    <property type="project" value="GO_Central"/>
</dbReference>
<dbReference type="PANTHER" id="PTHR10257">
    <property type="entry name" value="SERINE/THREONINE PROTEIN PHOSPHATASE 2A PP2A REGULATORY SUBUNIT B"/>
    <property type="match status" value="1"/>
</dbReference>
<dbReference type="Pfam" id="PF01603">
    <property type="entry name" value="B56"/>
    <property type="match status" value="1"/>
</dbReference>
<dbReference type="KEGG" id="tva:4771178"/>
<dbReference type="InterPro" id="IPR011989">
    <property type="entry name" value="ARM-like"/>
</dbReference>
<dbReference type="InterPro" id="IPR016024">
    <property type="entry name" value="ARM-type_fold"/>
</dbReference>
<keyword evidence="2" id="KW-1185">Reference proteome</keyword>
<gene>
    <name evidence="1" type="ORF">TVAG_097720</name>
</gene>
<dbReference type="RefSeq" id="XP_001325425.1">
    <property type="nucleotide sequence ID" value="XM_001325390.1"/>
</dbReference>
<sequence>MISARYKSNKKSRLSCKKIESISATLSQLAYHTTNQQVLKPITDYNDSTTPKGDEPIADEGVPNALYTVEVTKHIYHTNVQFEKLPSLGDRITANNLDLLIKKCQQCCVLCDFSDNESDVSAKPLKTNTLKEIGDALANSSPDYLTDEAFNAIYGMITANLTRCIPSIPKKYMWYDDEPLIFDINWPHLQLVYVILFNTIKLNTTDKRLHDMRKTILTIINSADPNERDQIFQFYMEYLKNFPDQFESLFNDLSYKLIEYMEGDLPFCVTPILRLYHEQLKIVKLTDYMARFWNTDIIPLISCQHILTVYPPMMDIAETIYTMDPDIPKKTLRVMFHHWPESRPSKQISYLILMNFLIEQLNAEDFGYMCVPIFKLYSRLAMSTLHAKVTEATFRIWSNLKILQIITDNTQAIYPVVYPVYQKIMKDHWRASTKSAALNAMKAMHDLDPFVFDEIAQSKKEKTDDDGVSDATIHKSWASIARSAAKNEKSLNLARVLADIQLNFNKSDPLKDMKKMGKPSLQR</sequence>
<dbReference type="FunFam" id="1.25.10.10:FF:000331">
    <property type="entry name" value="Phosphoprotein phosphatase, putative"/>
    <property type="match status" value="1"/>
</dbReference>
<evidence type="ECO:0008006" key="3">
    <source>
        <dbReference type="Google" id="ProtNLM"/>
    </source>
</evidence>
<protein>
    <recommendedName>
        <fullName evidence="3">Phosphoprotein phosphatase</fullName>
    </recommendedName>
</protein>
<name>A2E2A2_TRIV3</name>
<dbReference type="InParanoid" id="A2E2A2"/>
<dbReference type="EMBL" id="DS113289">
    <property type="protein sequence ID" value="EAY13202.1"/>
    <property type="molecule type" value="Genomic_DNA"/>
</dbReference>
<evidence type="ECO:0000313" key="1">
    <source>
        <dbReference type="EMBL" id="EAY13202.1"/>
    </source>
</evidence>
<dbReference type="SUPFAM" id="SSF48371">
    <property type="entry name" value="ARM repeat"/>
    <property type="match status" value="1"/>
</dbReference>
<dbReference type="GO" id="GO:0072542">
    <property type="term" value="F:protein phosphatase activator activity"/>
    <property type="evidence" value="ECO:0000318"/>
    <property type="project" value="GO_Central"/>
</dbReference>
<dbReference type="STRING" id="5722.A2E2A2"/>